<proteinExistence type="predicted"/>
<sequence length="275" mass="30665">MRRFYYLIFITILSPLFSPAQGNLLITPMRVVFEGQKKVQELNLANTGQDTARYLISLIEIRMNSNGSFETISEPDSGQLFASKFLRLFPRSVTLAPGEAQLVKVQLTKTGQLQEGEYRSHIYFRAAPDIKVQGESSRNSDTSTISVKLTPVFGISIPVIIRTGPAELKVSLTDISLETKENVPPHLKMTLRRTGNHSSYGDINVDHVSEKGKVTTIATVKGLAVYTPTPYRQFDMELEKKPGINYHHGKLRITYTAQSKGTVSDPLAEAELQLH</sequence>
<evidence type="ECO:0000313" key="1">
    <source>
        <dbReference type="EMBL" id="SDF67974.1"/>
    </source>
</evidence>
<dbReference type="RefSeq" id="WP_143011420.1">
    <property type="nucleotide sequence ID" value="NZ_FNBN01000002.1"/>
</dbReference>
<accession>A0A1G7N1T2</accession>
<protein>
    <recommendedName>
        <fullName evidence="3">Molecular chaperone</fullName>
    </recommendedName>
</protein>
<name>A0A1G7N1T2_CHIFI</name>
<dbReference type="STRING" id="104663.SAMN04488121_102638"/>
<dbReference type="AlphaFoldDB" id="A0A1G7N1T2"/>
<dbReference type="Proteomes" id="UP000199045">
    <property type="component" value="Unassembled WGS sequence"/>
</dbReference>
<evidence type="ECO:0000313" key="2">
    <source>
        <dbReference type="Proteomes" id="UP000199045"/>
    </source>
</evidence>
<gene>
    <name evidence="1" type="ORF">SAMN04488121_102638</name>
</gene>
<dbReference type="OrthoDB" id="6658153at2"/>
<dbReference type="Gene3D" id="2.60.40.10">
    <property type="entry name" value="Immunoglobulins"/>
    <property type="match status" value="1"/>
</dbReference>
<reference evidence="1 2" key="1">
    <citation type="submission" date="2016-10" db="EMBL/GenBank/DDBJ databases">
        <authorList>
            <person name="de Groot N.N."/>
        </authorList>
    </citation>
    <scope>NUCLEOTIDE SEQUENCE [LARGE SCALE GENOMIC DNA]</scope>
    <source>
        <strain evidence="1 2">DSM 527</strain>
    </source>
</reference>
<dbReference type="EMBL" id="FNBN01000002">
    <property type="protein sequence ID" value="SDF67974.1"/>
    <property type="molecule type" value="Genomic_DNA"/>
</dbReference>
<organism evidence="1 2">
    <name type="scientific">Chitinophaga filiformis</name>
    <name type="common">Myxococcus filiformis</name>
    <name type="synonym">Flexibacter filiformis</name>
    <dbReference type="NCBI Taxonomy" id="104663"/>
    <lineage>
        <taxon>Bacteria</taxon>
        <taxon>Pseudomonadati</taxon>
        <taxon>Bacteroidota</taxon>
        <taxon>Chitinophagia</taxon>
        <taxon>Chitinophagales</taxon>
        <taxon>Chitinophagaceae</taxon>
        <taxon>Chitinophaga</taxon>
    </lineage>
</organism>
<evidence type="ECO:0008006" key="3">
    <source>
        <dbReference type="Google" id="ProtNLM"/>
    </source>
</evidence>
<dbReference type="InterPro" id="IPR008962">
    <property type="entry name" value="PapD-like_sf"/>
</dbReference>
<dbReference type="SUPFAM" id="SSF49354">
    <property type="entry name" value="PapD-like"/>
    <property type="match status" value="1"/>
</dbReference>
<dbReference type="InterPro" id="IPR013783">
    <property type="entry name" value="Ig-like_fold"/>
</dbReference>